<dbReference type="AlphaFoldDB" id="A0A4R3L7Q6"/>
<sequence>MGLQFVSKKGPSQQVYVLKLAELVKKNHELFIYLARIFTTYRKKEIHDFKQFHSFVKMIVQHPRLSLSKQERHQLMELIHLIYQHSNFQMIRAEFLEEMTAYFGPFQTADPSPQVYREPSIYENHVLIGETGHKCDVVFFEKVDRPMELIECKSTLATFMTLTKDFETTRKSTKGKITYLNKVREYLMVHYVEPVLFFSCYDTNIDVIKENIYSNWGFTHYLFLNPIQLCKKK</sequence>
<comment type="caution">
    <text evidence="1">The sequence shown here is derived from an EMBL/GenBank/DDBJ whole genome shotgun (WGS) entry which is preliminary data.</text>
</comment>
<evidence type="ECO:0000313" key="2">
    <source>
        <dbReference type="Proteomes" id="UP000294937"/>
    </source>
</evidence>
<keyword evidence="2" id="KW-1185">Reference proteome</keyword>
<dbReference type="Proteomes" id="UP000294937">
    <property type="component" value="Unassembled WGS sequence"/>
</dbReference>
<protein>
    <submittedName>
        <fullName evidence="1">Uncharacterized protein</fullName>
    </submittedName>
</protein>
<name>A0A4R3L7Q6_9BACL</name>
<reference evidence="1 2" key="1">
    <citation type="submission" date="2019-03" db="EMBL/GenBank/DDBJ databases">
        <title>Genomic Encyclopedia of Type Strains, Phase IV (KMG-IV): sequencing the most valuable type-strain genomes for metagenomic binning, comparative biology and taxonomic classification.</title>
        <authorList>
            <person name="Goeker M."/>
        </authorList>
    </citation>
    <scope>NUCLEOTIDE SEQUENCE [LARGE SCALE GENOMIC DNA]</scope>
    <source>
        <strain evidence="1 2">DSM 45707</strain>
    </source>
</reference>
<gene>
    <name evidence="1" type="ORF">EDD58_102394</name>
</gene>
<organism evidence="1 2">
    <name type="scientific">Hazenella coriacea</name>
    <dbReference type="NCBI Taxonomy" id="1179467"/>
    <lineage>
        <taxon>Bacteria</taxon>
        <taxon>Bacillati</taxon>
        <taxon>Bacillota</taxon>
        <taxon>Bacilli</taxon>
        <taxon>Bacillales</taxon>
        <taxon>Thermoactinomycetaceae</taxon>
        <taxon>Hazenella</taxon>
    </lineage>
</organism>
<dbReference type="OrthoDB" id="2969042at2"/>
<evidence type="ECO:0000313" key="1">
    <source>
        <dbReference type="EMBL" id="TCS95813.1"/>
    </source>
</evidence>
<dbReference type="RefSeq" id="WP_131923785.1">
    <property type="nucleotide sequence ID" value="NZ_SMAG01000002.1"/>
</dbReference>
<accession>A0A4R3L7Q6</accession>
<dbReference type="EMBL" id="SMAG01000002">
    <property type="protein sequence ID" value="TCS95813.1"/>
    <property type="molecule type" value="Genomic_DNA"/>
</dbReference>
<proteinExistence type="predicted"/>